<dbReference type="InterPro" id="IPR015883">
    <property type="entry name" value="Glyco_hydro_20_cat"/>
</dbReference>
<organism evidence="8 9">
    <name type="scientific">Streptomyces sulfonofaciens</name>
    <dbReference type="NCBI Taxonomy" id="68272"/>
    <lineage>
        <taxon>Bacteria</taxon>
        <taxon>Bacillati</taxon>
        <taxon>Actinomycetota</taxon>
        <taxon>Actinomycetes</taxon>
        <taxon>Kitasatosporales</taxon>
        <taxon>Streptomycetaceae</taxon>
        <taxon>Streptomyces</taxon>
    </lineage>
</organism>
<evidence type="ECO:0000256" key="1">
    <source>
        <dbReference type="ARBA" id="ARBA00006285"/>
    </source>
</evidence>
<dbReference type="InterPro" id="IPR025705">
    <property type="entry name" value="Beta_hexosaminidase_sua/sub"/>
</dbReference>
<reference evidence="8" key="1">
    <citation type="journal article" date="2014" name="Int. J. Syst. Evol. Microbiol.">
        <title>Complete genome sequence of Corynebacterium casei LMG S-19264T (=DSM 44701T), isolated from a smear-ripened cheese.</title>
        <authorList>
            <consortium name="US DOE Joint Genome Institute (JGI-PGF)"/>
            <person name="Walter F."/>
            <person name="Albersmeier A."/>
            <person name="Kalinowski J."/>
            <person name="Ruckert C."/>
        </authorList>
    </citation>
    <scope>NUCLEOTIDE SEQUENCE</scope>
    <source>
        <strain evidence="8">JCM 5069</strain>
    </source>
</reference>
<evidence type="ECO:0000256" key="4">
    <source>
        <dbReference type="PIRSR" id="PIRSR625705-1"/>
    </source>
</evidence>
<dbReference type="CDD" id="cd23386">
    <property type="entry name" value="beta-trefoil_Ricin_LNBase"/>
    <property type="match status" value="1"/>
</dbReference>
<dbReference type="SUPFAM" id="SSF51445">
    <property type="entry name" value="(Trans)glycosidases"/>
    <property type="match status" value="1"/>
</dbReference>
<dbReference type="PRINTS" id="PR00738">
    <property type="entry name" value="GLHYDRLASE20"/>
</dbReference>
<evidence type="ECO:0000313" key="9">
    <source>
        <dbReference type="Proteomes" id="UP000603708"/>
    </source>
</evidence>
<feature type="domain" description="Beta-hexosaminidase bacterial type N-terminal" evidence="7">
    <location>
        <begin position="50"/>
        <end position="171"/>
    </location>
</feature>
<dbReference type="InterPro" id="IPR035992">
    <property type="entry name" value="Ricin_B-like_lectins"/>
</dbReference>
<evidence type="ECO:0000259" key="7">
    <source>
        <dbReference type="Pfam" id="PF02838"/>
    </source>
</evidence>
<evidence type="ECO:0000313" key="8">
    <source>
        <dbReference type="EMBL" id="GHH81268.1"/>
    </source>
</evidence>
<comment type="similarity">
    <text evidence="1">Belongs to the glycosyl hydrolase 20 family.</text>
</comment>
<evidence type="ECO:0000256" key="2">
    <source>
        <dbReference type="ARBA" id="ARBA00022801"/>
    </source>
</evidence>
<keyword evidence="3" id="KW-0326">Glycosidase</keyword>
<dbReference type="EMBL" id="BNCD01000011">
    <property type="protein sequence ID" value="GHH81268.1"/>
    <property type="molecule type" value="Genomic_DNA"/>
</dbReference>
<accession>A0A919L296</accession>
<evidence type="ECO:0000259" key="6">
    <source>
        <dbReference type="Pfam" id="PF00728"/>
    </source>
</evidence>
<dbReference type="GO" id="GO:0004563">
    <property type="term" value="F:beta-N-acetylhexosaminidase activity"/>
    <property type="evidence" value="ECO:0007669"/>
    <property type="project" value="InterPro"/>
</dbReference>
<dbReference type="InterPro" id="IPR015882">
    <property type="entry name" value="HEX_bac_N"/>
</dbReference>
<keyword evidence="2" id="KW-0378">Hydrolase</keyword>
<comment type="caution">
    <text evidence="8">The sequence shown here is derived from an EMBL/GenBank/DDBJ whole genome shotgun (WGS) entry which is preliminary data.</text>
</comment>
<keyword evidence="9" id="KW-1185">Reference proteome</keyword>
<dbReference type="Gene3D" id="2.80.10.50">
    <property type="match status" value="1"/>
</dbReference>
<dbReference type="SUPFAM" id="SSF55545">
    <property type="entry name" value="beta-N-acetylhexosaminidase-like domain"/>
    <property type="match status" value="1"/>
</dbReference>
<feature type="chain" id="PRO_5037456125" description="Beta-N-acetylhexosaminidase" evidence="5">
    <location>
        <begin position="31"/>
        <end position="661"/>
    </location>
</feature>
<dbReference type="InterPro" id="IPR029018">
    <property type="entry name" value="Hex-like_dom2"/>
</dbReference>
<sequence>MRHSLPRTTSRWAVRVLSALALLVPTVLPAAATARSAAASPSTGAAASAPGVLPALTHWTPGTGSLRLGHGSAVVAVDRALEADAGVLADDLAGASGLRLPVATGARHRPGDVVLRLDPSRKDLGTEGYALDVSDGVRVTAATETGVYYGTRTLVQMLDGGRSLPRGSAVDVPRYAERGVDVCACYIHVSLAWFERLMRDMSYLKLNQLQIEAKVASDVDPATKFWGYYTKDEVRRLSALAREYHITLVPEINSPGHIDPYLENHPELQLTDSSGAKSPTRLDITKPEAFAFYTKLVDEALSVWDTPYWHMGADEYMLGSDFANYPQIGAYAKAKYGADATPQDAFVDFVNRVDEHVRAGGRTLRIWNDGLNGQNTVPVNKDVVIEHWLTETGAQPSALLAAGNPVMNSAYSLYLVRGGFHMDTQKLYDSDWTPLEFEGESLSGPQPGVTGAQISLWPDSAAAETENEVEADTFMPLRFVAQTTWGGPKPAAGYAGFTALAERVGHAPGWQNVTRLPLADGTYAMSLRGSGERLAAPSADAAAPVRFAAGSSATWALTSTADGYYVLRAVHDGKPGQECLDVVDGKHYLGAPLEVGAAVSQQPCSDATRTQRWQAVAHGGTVHLVNAISQLDLAEGPDGGAVQTAPDVQAPAELTAVRAQG</sequence>
<dbReference type="InterPro" id="IPR052764">
    <property type="entry name" value="GH20_Enzymes"/>
</dbReference>
<evidence type="ECO:0000256" key="5">
    <source>
        <dbReference type="SAM" id="SignalP"/>
    </source>
</evidence>
<dbReference type="InterPro" id="IPR017853">
    <property type="entry name" value="GH"/>
</dbReference>
<proteinExistence type="inferred from homology"/>
<protein>
    <recommendedName>
        <fullName evidence="10">Beta-N-acetylhexosaminidase</fullName>
    </recommendedName>
</protein>
<feature type="signal peptide" evidence="5">
    <location>
        <begin position="1"/>
        <end position="30"/>
    </location>
</feature>
<feature type="domain" description="Glycoside hydrolase family 20 catalytic" evidence="6">
    <location>
        <begin position="221"/>
        <end position="485"/>
    </location>
</feature>
<dbReference type="Proteomes" id="UP000603708">
    <property type="component" value="Unassembled WGS sequence"/>
</dbReference>
<dbReference type="PANTHER" id="PTHR43678">
    <property type="entry name" value="PUTATIVE (AFU_ORTHOLOGUE AFUA_2G00640)-RELATED"/>
    <property type="match status" value="1"/>
</dbReference>
<evidence type="ECO:0008006" key="10">
    <source>
        <dbReference type="Google" id="ProtNLM"/>
    </source>
</evidence>
<name>A0A919L296_9ACTN</name>
<dbReference type="Gene3D" id="3.30.379.10">
    <property type="entry name" value="Chitobiase/beta-hexosaminidase domain 2-like"/>
    <property type="match status" value="1"/>
</dbReference>
<keyword evidence="5" id="KW-0732">Signal</keyword>
<dbReference type="PANTHER" id="PTHR43678:SF1">
    <property type="entry name" value="BETA-N-ACETYLHEXOSAMINIDASE"/>
    <property type="match status" value="1"/>
</dbReference>
<dbReference type="RefSeq" id="WP_189933625.1">
    <property type="nucleotide sequence ID" value="NZ_BNCD01000011.1"/>
</dbReference>
<dbReference type="Pfam" id="PF00728">
    <property type="entry name" value="Glyco_hydro_20"/>
    <property type="match status" value="1"/>
</dbReference>
<reference evidence="8" key="2">
    <citation type="submission" date="2020-09" db="EMBL/GenBank/DDBJ databases">
        <authorList>
            <person name="Sun Q."/>
            <person name="Ohkuma M."/>
        </authorList>
    </citation>
    <scope>NUCLEOTIDE SEQUENCE</scope>
    <source>
        <strain evidence="8">JCM 5069</strain>
    </source>
</reference>
<dbReference type="GO" id="GO:0005975">
    <property type="term" value="P:carbohydrate metabolic process"/>
    <property type="evidence" value="ECO:0007669"/>
    <property type="project" value="InterPro"/>
</dbReference>
<dbReference type="AlphaFoldDB" id="A0A919L296"/>
<feature type="active site" description="Proton donor" evidence="4">
    <location>
        <position position="315"/>
    </location>
</feature>
<dbReference type="Pfam" id="PF02838">
    <property type="entry name" value="Glyco_hydro_20b"/>
    <property type="match status" value="1"/>
</dbReference>
<dbReference type="Gene3D" id="3.20.20.80">
    <property type="entry name" value="Glycosidases"/>
    <property type="match status" value="1"/>
</dbReference>
<dbReference type="SUPFAM" id="SSF50370">
    <property type="entry name" value="Ricin B-like lectins"/>
    <property type="match status" value="1"/>
</dbReference>
<gene>
    <name evidence="8" type="ORF">GCM10018793_38200</name>
</gene>
<evidence type="ECO:0000256" key="3">
    <source>
        <dbReference type="ARBA" id="ARBA00023295"/>
    </source>
</evidence>